<evidence type="ECO:0000256" key="6">
    <source>
        <dbReference type="SAM" id="MobiDB-lite"/>
    </source>
</evidence>
<dbReference type="RefSeq" id="XP_013392011.1">
    <property type="nucleotide sequence ID" value="XM_013536557.1"/>
</dbReference>
<proteinExistence type="inferred from homology"/>
<evidence type="ECO:0000256" key="1">
    <source>
        <dbReference type="ARBA" id="ARBA00004141"/>
    </source>
</evidence>
<evidence type="ECO:0000313" key="8">
    <source>
        <dbReference type="Proteomes" id="UP000085678"/>
    </source>
</evidence>
<comment type="subcellular location">
    <subcellularLocation>
        <location evidence="1">Membrane</location>
        <topology evidence="1">Multi-pass membrane protein</topology>
    </subcellularLocation>
</comment>
<evidence type="ECO:0000313" key="9">
    <source>
        <dbReference type="RefSeq" id="XP_013392008.1"/>
    </source>
</evidence>
<feature type="compositionally biased region" description="Basic and acidic residues" evidence="6">
    <location>
        <begin position="43"/>
        <end position="59"/>
    </location>
</feature>
<dbReference type="PANTHER" id="PTHR21389:SF0">
    <property type="entry name" value="ETOPOSIDE-INDUCED PROTEIN 2.4 HOMOLOG"/>
    <property type="match status" value="1"/>
</dbReference>
<gene>
    <name evidence="9 10 11" type="primary">LOC112041232</name>
</gene>
<dbReference type="Pfam" id="PF07264">
    <property type="entry name" value="EI24"/>
    <property type="match status" value="1"/>
</dbReference>
<evidence type="ECO:0000256" key="4">
    <source>
        <dbReference type="ARBA" id="ARBA00022989"/>
    </source>
</evidence>
<keyword evidence="5 7" id="KW-0472">Membrane</keyword>
<feature type="transmembrane region" description="Helical" evidence="7">
    <location>
        <begin position="79"/>
        <end position="98"/>
    </location>
</feature>
<evidence type="ECO:0000313" key="11">
    <source>
        <dbReference type="RefSeq" id="XP_013392011.1"/>
    </source>
</evidence>
<organism evidence="8 9">
    <name type="scientific">Lingula anatina</name>
    <name type="common">Brachiopod</name>
    <name type="synonym">Lingula unguis</name>
    <dbReference type="NCBI Taxonomy" id="7574"/>
    <lineage>
        <taxon>Eukaryota</taxon>
        <taxon>Metazoa</taxon>
        <taxon>Spiralia</taxon>
        <taxon>Lophotrochozoa</taxon>
        <taxon>Brachiopoda</taxon>
        <taxon>Linguliformea</taxon>
        <taxon>Lingulata</taxon>
        <taxon>Lingulida</taxon>
        <taxon>Linguloidea</taxon>
        <taxon>Lingulidae</taxon>
        <taxon>Lingula</taxon>
    </lineage>
</organism>
<dbReference type="GO" id="GO:0016020">
    <property type="term" value="C:membrane"/>
    <property type="evidence" value="ECO:0007669"/>
    <property type="project" value="UniProtKB-SubCell"/>
</dbReference>
<dbReference type="GO" id="GO:0016236">
    <property type="term" value="P:macroautophagy"/>
    <property type="evidence" value="ECO:0007669"/>
    <property type="project" value="TreeGrafter"/>
</dbReference>
<feature type="region of interest" description="Disordered" evidence="6">
    <location>
        <begin position="37"/>
        <end position="73"/>
    </location>
</feature>
<evidence type="ECO:0000256" key="5">
    <source>
        <dbReference type="ARBA" id="ARBA00023136"/>
    </source>
</evidence>
<feature type="transmembrane region" description="Helical" evidence="7">
    <location>
        <begin position="245"/>
        <end position="260"/>
    </location>
</feature>
<reference evidence="9 10" key="1">
    <citation type="submission" date="2025-04" db="UniProtKB">
        <authorList>
            <consortium name="RefSeq"/>
        </authorList>
    </citation>
    <scope>IDENTIFICATION</scope>
    <source>
        <tissue evidence="9 10">Gonads</tissue>
    </source>
</reference>
<evidence type="ECO:0000313" key="10">
    <source>
        <dbReference type="RefSeq" id="XP_013392009.1"/>
    </source>
</evidence>
<dbReference type="OMA" id="HMCLLYA"/>
<evidence type="ECO:0000256" key="7">
    <source>
        <dbReference type="SAM" id="Phobius"/>
    </source>
</evidence>
<dbReference type="Proteomes" id="UP000085678">
    <property type="component" value="Unplaced"/>
</dbReference>
<evidence type="ECO:0000256" key="2">
    <source>
        <dbReference type="ARBA" id="ARBA00010970"/>
    </source>
</evidence>
<keyword evidence="8" id="KW-1185">Reference proteome</keyword>
<name>A0A1S3I169_LINAN</name>
<feature type="compositionally biased region" description="Low complexity" evidence="6">
    <location>
        <begin position="319"/>
        <end position="339"/>
    </location>
</feature>
<dbReference type="OrthoDB" id="266518at2759"/>
<dbReference type="KEGG" id="lak:112041232"/>
<dbReference type="RefSeq" id="XP_013392009.1">
    <property type="nucleotide sequence ID" value="XM_013536555.1"/>
</dbReference>
<dbReference type="GeneID" id="112041232"/>
<dbReference type="InterPro" id="IPR059112">
    <property type="entry name" value="CysZ/EI24"/>
</dbReference>
<feature type="transmembrane region" description="Helical" evidence="7">
    <location>
        <begin position="173"/>
        <end position="197"/>
    </location>
</feature>
<comment type="similarity">
    <text evidence="2">Belongs to the EI24 family.</text>
</comment>
<dbReference type="RefSeq" id="XP_013392008.1">
    <property type="nucleotide sequence ID" value="XM_013536554.1"/>
</dbReference>
<feature type="transmembrane region" description="Helical" evidence="7">
    <location>
        <begin position="203"/>
        <end position="224"/>
    </location>
</feature>
<dbReference type="STRING" id="7574.A0A1S3I169"/>
<accession>A0A1S3I169</accession>
<dbReference type="AlphaFoldDB" id="A0A1S3I169"/>
<keyword evidence="4 7" id="KW-1133">Transmembrane helix</keyword>
<dbReference type="GO" id="GO:0005783">
    <property type="term" value="C:endoplasmic reticulum"/>
    <property type="evidence" value="ECO:0007669"/>
    <property type="project" value="TreeGrafter"/>
</dbReference>
<feature type="region of interest" description="Disordered" evidence="6">
    <location>
        <begin position="318"/>
        <end position="346"/>
    </location>
</feature>
<feature type="transmembrane region" description="Helical" evidence="7">
    <location>
        <begin position="131"/>
        <end position="152"/>
    </location>
</feature>
<protein>
    <submittedName>
        <fullName evidence="9 10">Etoposide-induced protein 2.4 homolog</fullName>
    </submittedName>
</protein>
<sequence length="346" mass="39090">MADSLKIIFTGVGRGLKDSVVGTFKIYNIDKDLSEKSQQQQSEQRRTVLSMRREERQKADQLTGKGEPKKNSEPSVRNRILVCCAWNGGVFGLSIFMFNRAVLPCLQFLIHYFTGGTAATIWHWMGPLLTWTFSALWIIPIFILSKIVNALWFQDIADAAYRKSRGRPLLPSLQMLIADLLFSIILESVFLIQGMLAKRLLPIPGIGDLVSILHMCLLYSLYSFEYKWFNMNWPLQKRVAYIENNWPYFVGFGLPLAIMTSMADSFVISGCVFSLFFPLFIISANEAGHIHEIHDMPLMLFTPAAKVTNQLFPKLSRRATPSSGHTTPSSGHSTPAGTPKKQLHIR</sequence>
<keyword evidence="3 7" id="KW-0812">Transmembrane</keyword>
<evidence type="ECO:0000256" key="3">
    <source>
        <dbReference type="ARBA" id="ARBA00022692"/>
    </source>
</evidence>
<dbReference type="PANTHER" id="PTHR21389">
    <property type="entry name" value="P53 INDUCED PROTEIN"/>
    <property type="match status" value="1"/>
</dbReference>